<dbReference type="WBParaSite" id="ACOC_0000886901-mRNA-1">
    <property type="protein sequence ID" value="ACOC_0000886901-mRNA-1"/>
    <property type="gene ID" value="ACOC_0000886901"/>
</dbReference>
<dbReference type="EMBL" id="UYYA01004216">
    <property type="protein sequence ID" value="VDM60455.1"/>
    <property type="molecule type" value="Genomic_DNA"/>
</dbReference>
<evidence type="ECO:0000313" key="4">
    <source>
        <dbReference type="WBParaSite" id="ACOC_0000886901-mRNA-1"/>
    </source>
</evidence>
<evidence type="ECO:0000313" key="3">
    <source>
        <dbReference type="Proteomes" id="UP000267027"/>
    </source>
</evidence>
<keyword evidence="3" id="KW-1185">Reference proteome</keyword>
<keyword evidence="1" id="KW-0732">Signal</keyword>
<evidence type="ECO:0000256" key="1">
    <source>
        <dbReference type="SAM" id="SignalP"/>
    </source>
</evidence>
<reference evidence="2 3" key="2">
    <citation type="submission" date="2018-11" db="EMBL/GenBank/DDBJ databases">
        <authorList>
            <consortium name="Pathogen Informatics"/>
        </authorList>
    </citation>
    <scope>NUCLEOTIDE SEQUENCE [LARGE SCALE GENOMIC DNA]</scope>
    <source>
        <strain evidence="2 3">Costa Rica</strain>
    </source>
</reference>
<feature type="signal peptide" evidence="1">
    <location>
        <begin position="1"/>
        <end position="18"/>
    </location>
</feature>
<reference evidence="4" key="1">
    <citation type="submission" date="2017-02" db="UniProtKB">
        <authorList>
            <consortium name="WormBaseParasite"/>
        </authorList>
    </citation>
    <scope>IDENTIFICATION</scope>
</reference>
<sequence>MALLLFLIPIRRPSSVLTSRLTANGGGGGGRLSRCDSSTLNVSSRSGQRHREAMLTILPGVPLLLASSSDSVALLAHQTFSLL</sequence>
<feature type="chain" id="PRO_5043130310" evidence="1">
    <location>
        <begin position="19"/>
        <end position="83"/>
    </location>
</feature>
<dbReference type="AlphaFoldDB" id="A0A0R3PT23"/>
<evidence type="ECO:0000313" key="2">
    <source>
        <dbReference type="EMBL" id="VDM60455.1"/>
    </source>
</evidence>
<accession>A0A0R3PT23</accession>
<name>A0A0R3PT23_ANGCS</name>
<dbReference type="Proteomes" id="UP000267027">
    <property type="component" value="Unassembled WGS sequence"/>
</dbReference>
<organism evidence="4">
    <name type="scientific">Angiostrongylus costaricensis</name>
    <name type="common">Nematode worm</name>
    <dbReference type="NCBI Taxonomy" id="334426"/>
    <lineage>
        <taxon>Eukaryota</taxon>
        <taxon>Metazoa</taxon>
        <taxon>Ecdysozoa</taxon>
        <taxon>Nematoda</taxon>
        <taxon>Chromadorea</taxon>
        <taxon>Rhabditida</taxon>
        <taxon>Rhabditina</taxon>
        <taxon>Rhabditomorpha</taxon>
        <taxon>Strongyloidea</taxon>
        <taxon>Metastrongylidae</taxon>
        <taxon>Angiostrongylus</taxon>
    </lineage>
</organism>
<gene>
    <name evidence="2" type="ORF">ACOC_LOCUS8870</name>
</gene>
<proteinExistence type="predicted"/>
<protein>
    <submittedName>
        <fullName evidence="4">Secreted protein</fullName>
    </submittedName>
</protein>